<feature type="non-terminal residue" evidence="2">
    <location>
        <position position="1"/>
    </location>
</feature>
<name>A0A812UD62_SYMPI</name>
<proteinExistence type="predicted"/>
<feature type="compositionally biased region" description="Polar residues" evidence="1">
    <location>
        <begin position="134"/>
        <end position="144"/>
    </location>
</feature>
<reference evidence="2" key="1">
    <citation type="submission" date="2021-02" db="EMBL/GenBank/DDBJ databases">
        <authorList>
            <person name="Dougan E. K."/>
            <person name="Rhodes N."/>
            <person name="Thang M."/>
            <person name="Chan C."/>
        </authorList>
    </citation>
    <scope>NUCLEOTIDE SEQUENCE</scope>
</reference>
<protein>
    <submittedName>
        <fullName evidence="2">Uncharacterized protein</fullName>
    </submittedName>
</protein>
<feature type="non-terminal residue" evidence="2">
    <location>
        <position position="144"/>
    </location>
</feature>
<feature type="region of interest" description="Disordered" evidence="1">
    <location>
        <begin position="84"/>
        <end position="144"/>
    </location>
</feature>
<gene>
    <name evidence="2" type="ORF">SPIL2461_LOCUS15349</name>
</gene>
<evidence type="ECO:0000256" key="1">
    <source>
        <dbReference type="SAM" id="MobiDB-lite"/>
    </source>
</evidence>
<evidence type="ECO:0000313" key="2">
    <source>
        <dbReference type="EMBL" id="CAE7570113.1"/>
    </source>
</evidence>
<dbReference type="AlphaFoldDB" id="A0A812UD62"/>
<dbReference type="OrthoDB" id="413245at2759"/>
<keyword evidence="3" id="KW-1185">Reference proteome</keyword>
<dbReference type="Proteomes" id="UP000649617">
    <property type="component" value="Unassembled WGS sequence"/>
</dbReference>
<dbReference type="EMBL" id="CAJNIZ010037224">
    <property type="protein sequence ID" value="CAE7570113.1"/>
    <property type="molecule type" value="Genomic_DNA"/>
</dbReference>
<comment type="caution">
    <text evidence="2">The sequence shown here is derived from an EMBL/GenBank/DDBJ whole genome shotgun (WGS) entry which is preliminary data.</text>
</comment>
<evidence type="ECO:0000313" key="3">
    <source>
        <dbReference type="Proteomes" id="UP000649617"/>
    </source>
</evidence>
<organism evidence="2 3">
    <name type="scientific">Symbiodinium pilosum</name>
    <name type="common">Dinoflagellate</name>
    <dbReference type="NCBI Taxonomy" id="2952"/>
    <lineage>
        <taxon>Eukaryota</taxon>
        <taxon>Sar</taxon>
        <taxon>Alveolata</taxon>
        <taxon>Dinophyceae</taxon>
        <taxon>Suessiales</taxon>
        <taxon>Symbiodiniaceae</taxon>
        <taxon>Symbiodinium</taxon>
    </lineage>
</organism>
<sequence>DGSNLHLSEVDDSLGKALSHSGELEKRAQHLQAHFQKAMKGIGDINRLCDEADASVARNQALLNRSAHRIHDLNERLQQLIQASADGRDSAATSGSGAALPHRNGVEGRVKTKGKPSAGVRRPLNRQHSRDDSTVASLKPNSAE</sequence>
<accession>A0A812UD62</accession>